<dbReference type="GO" id="GO:0009694">
    <property type="term" value="P:jasmonic acid metabolic process"/>
    <property type="evidence" value="ECO:0007669"/>
    <property type="project" value="TreeGrafter"/>
</dbReference>
<dbReference type="GO" id="GO:0009696">
    <property type="term" value="P:salicylic acid metabolic process"/>
    <property type="evidence" value="ECO:0007669"/>
    <property type="project" value="TreeGrafter"/>
</dbReference>
<dbReference type="InterPro" id="IPR045889">
    <property type="entry name" value="MES/HNL"/>
</dbReference>
<dbReference type="InterPro" id="IPR029058">
    <property type="entry name" value="AB_hydrolase_fold"/>
</dbReference>
<sequence length="252" mass="28254">MNENNNNDKKHFVLVHAREPTEAGQPAQGHRPRPRWLWGPLEPAPPDFLLFRLSPTAYGLSLSSLPDDERVILVGHSYGGISISVAAETFPGKVSLAVFVMAYMPNCTDPPGDFVRKFVKRTSDESSFMDCEFVFDPEFGELPISAAFRVDDMAGNCQLEDVELAKMLLRPSLSFAKDLSKPGLLSQDRYGKIKRCYVICEEDDASSVEFQRHNIEENPPDVVSIAEAGHMVMFTRPQELCHCLLELADKYD</sequence>
<keyword evidence="3" id="KW-1185">Reference proteome</keyword>
<dbReference type="SUPFAM" id="SSF53474">
    <property type="entry name" value="alpha/beta-Hydrolases"/>
    <property type="match status" value="1"/>
</dbReference>
<organism evidence="2 3">
    <name type="scientific">Striga asiatica</name>
    <name type="common">Asiatic witchweed</name>
    <name type="synonym">Buchnera asiatica</name>
    <dbReference type="NCBI Taxonomy" id="4170"/>
    <lineage>
        <taxon>Eukaryota</taxon>
        <taxon>Viridiplantae</taxon>
        <taxon>Streptophyta</taxon>
        <taxon>Embryophyta</taxon>
        <taxon>Tracheophyta</taxon>
        <taxon>Spermatophyta</taxon>
        <taxon>Magnoliopsida</taxon>
        <taxon>eudicotyledons</taxon>
        <taxon>Gunneridae</taxon>
        <taxon>Pentapetalae</taxon>
        <taxon>asterids</taxon>
        <taxon>lamiids</taxon>
        <taxon>Lamiales</taxon>
        <taxon>Orobanchaceae</taxon>
        <taxon>Buchnereae</taxon>
        <taxon>Striga</taxon>
    </lineage>
</organism>
<dbReference type="InterPro" id="IPR000073">
    <property type="entry name" value="AB_hydrolase_1"/>
</dbReference>
<dbReference type="GO" id="GO:0080031">
    <property type="term" value="F:methyl salicylate esterase activity"/>
    <property type="evidence" value="ECO:0007669"/>
    <property type="project" value="TreeGrafter"/>
</dbReference>
<name>A0A5A7Q3C1_STRAF</name>
<dbReference type="Gene3D" id="3.40.50.1820">
    <property type="entry name" value="alpha/beta hydrolase"/>
    <property type="match status" value="1"/>
</dbReference>
<dbReference type="OrthoDB" id="408373at2759"/>
<evidence type="ECO:0000259" key="1">
    <source>
        <dbReference type="Pfam" id="PF12697"/>
    </source>
</evidence>
<dbReference type="Pfam" id="PF12697">
    <property type="entry name" value="Abhydrolase_6"/>
    <property type="match status" value="1"/>
</dbReference>
<dbReference type="AlphaFoldDB" id="A0A5A7Q3C1"/>
<dbReference type="EMBL" id="BKCP01005738">
    <property type="protein sequence ID" value="GER39643.1"/>
    <property type="molecule type" value="Genomic_DNA"/>
</dbReference>
<dbReference type="GO" id="GO:0080032">
    <property type="term" value="F:methyl jasmonate esterase activity"/>
    <property type="evidence" value="ECO:0007669"/>
    <property type="project" value="TreeGrafter"/>
</dbReference>
<protein>
    <submittedName>
        <fullName evidence="2">Methyl esterase 10</fullName>
    </submittedName>
</protein>
<feature type="domain" description="AB hydrolase-1" evidence="1">
    <location>
        <begin position="54"/>
        <end position="240"/>
    </location>
</feature>
<comment type="caution">
    <text evidence="2">The sequence shown here is derived from an EMBL/GenBank/DDBJ whole genome shotgun (WGS) entry which is preliminary data.</text>
</comment>
<dbReference type="PANTHER" id="PTHR10992">
    <property type="entry name" value="METHYLESTERASE FAMILY MEMBER"/>
    <property type="match status" value="1"/>
</dbReference>
<proteinExistence type="predicted"/>
<accession>A0A5A7Q3C1</accession>
<evidence type="ECO:0000313" key="2">
    <source>
        <dbReference type="EMBL" id="GER39643.1"/>
    </source>
</evidence>
<dbReference type="PANTHER" id="PTHR10992:SF943">
    <property type="entry name" value="METHYLESTERASE 10"/>
    <property type="match status" value="1"/>
</dbReference>
<dbReference type="GO" id="GO:0080030">
    <property type="term" value="F:methyl indole-3-acetate esterase activity"/>
    <property type="evidence" value="ECO:0007669"/>
    <property type="project" value="TreeGrafter"/>
</dbReference>
<evidence type="ECO:0000313" key="3">
    <source>
        <dbReference type="Proteomes" id="UP000325081"/>
    </source>
</evidence>
<gene>
    <name evidence="2" type="ORF">STAS_16271</name>
</gene>
<reference evidence="3" key="1">
    <citation type="journal article" date="2019" name="Curr. Biol.">
        <title>Genome Sequence of Striga asiatica Provides Insight into the Evolution of Plant Parasitism.</title>
        <authorList>
            <person name="Yoshida S."/>
            <person name="Kim S."/>
            <person name="Wafula E.K."/>
            <person name="Tanskanen J."/>
            <person name="Kim Y.M."/>
            <person name="Honaas L."/>
            <person name="Yang Z."/>
            <person name="Spallek T."/>
            <person name="Conn C.E."/>
            <person name="Ichihashi Y."/>
            <person name="Cheong K."/>
            <person name="Cui S."/>
            <person name="Der J.P."/>
            <person name="Gundlach H."/>
            <person name="Jiao Y."/>
            <person name="Hori C."/>
            <person name="Ishida J.K."/>
            <person name="Kasahara H."/>
            <person name="Kiba T."/>
            <person name="Kim M.S."/>
            <person name="Koo N."/>
            <person name="Laohavisit A."/>
            <person name="Lee Y.H."/>
            <person name="Lumba S."/>
            <person name="McCourt P."/>
            <person name="Mortimer J.C."/>
            <person name="Mutuku J.M."/>
            <person name="Nomura T."/>
            <person name="Sasaki-Sekimoto Y."/>
            <person name="Seto Y."/>
            <person name="Wang Y."/>
            <person name="Wakatake T."/>
            <person name="Sakakibara H."/>
            <person name="Demura T."/>
            <person name="Yamaguchi S."/>
            <person name="Yoneyama K."/>
            <person name="Manabe R.I."/>
            <person name="Nelson D.C."/>
            <person name="Schulman A.H."/>
            <person name="Timko M.P."/>
            <person name="dePamphilis C.W."/>
            <person name="Choi D."/>
            <person name="Shirasu K."/>
        </authorList>
    </citation>
    <scope>NUCLEOTIDE SEQUENCE [LARGE SCALE GENOMIC DNA]</scope>
    <source>
        <strain evidence="3">cv. UVA1</strain>
    </source>
</reference>
<dbReference type="Proteomes" id="UP000325081">
    <property type="component" value="Unassembled WGS sequence"/>
</dbReference>